<feature type="compositionally biased region" description="Basic and acidic residues" evidence="1">
    <location>
        <begin position="1"/>
        <end position="17"/>
    </location>
</feature>
<keyword evidence="2" id="KW-0472">Membrane</keyword>
<feature type="transmembrane region" description="Helical" evidence="2">
    <location>
        <begin position="39"/>
        <end position="61"/>
    </location>
</feature>
<gene>
    <name evidence="3" type="primary">Nfu_g_1_021149</name>
</gene>
<name>A0A1A8CRM7_NOTKA</name>
<feature type="region of interest" description="Disordered" evidence="1">
    <location>
        <begin position="1"/>
        <end position="33"/>
    </location>
</feature>
<dbReference type="EMBL" id="HADZ01017425">
    <property type="protein sequence ID" value="SBP81366.1"/>
    <property type="molecule type" value="Transcribed_RNA"/>
</dbReference>
<protein>
    <submittedName>
        <fullName evidence="3">Uncharacterized protein</fullName>
    </submittedName>
</protein>
<organism evidence="3">
    <name type="scientific">Nothobranchius kadleci</name>
    <name type="common">African annual killifish</name>
    <dbReference type="NCBI Taxonomy" id="1051664"/>
    <lineage>
        <taxon>Eukaryota</taxon>
        <taxon>Metazoa</taxon>
        <taxon>Chordata</taxon>
        <taxon>Craniata</taxon>
        <taxon>Vertebrata</taxon>
        <taxon>Euteleostomi</taxon>
        <taxon>Actinopterygii</taxon>
        <taxon>Neopterygii</taxon>
        <taxon>Teleostei</taxon>
        <taxon>Neoteleostei</taxon>
        <taxon>Acanthomorphata</taxon>
        <taxon>Ovalentaria</taxon>
        <taxon>Atherinomorphae</taxon>
        <taxon>Cyprinodontiformes</taxon>
        <taxon>Nothobranchiidae</taxon>
        <taxon>Nothobranchius</taxon>
    </lineage>
</organism>
<feature type="non-terminal residue" evidence="3">
    <location>
        <position position="122"/>
    </location>
</feature>
<dbReference type="AlphaFoldDB" id="A0A1A8CRM7"/>
<accession>A0A1A8CRM7</accession>
<proteinExistence type="predicted"/>
<evidence type="ECO:0000256" key="2">
    <source>
        <dbReference type="SAM" id="Phobius"/>
    </source>
</evidence>
<sequence length="122" mass="13794">MTKDSDYETIPELEKVSATKPTPPTNISTKSGPDKERRLLRIGILILGLLCVTQAVLNVSLRLYSHSKQPNLNQSCFYHSKQLEEKYQALKTERDRLCSQLPTCDDQGFSGSGFMQDDFPIQ</sequence>
<keyword evidence="2" id="KW-1133">Transmembrane helix</keyword>
<reference evidence="3" key="1">
    <citation type="submission" date="2016-05" db="EMBL/GenBank/DDBJ databases">
        <authorList>
            <person name="Lavstsen T."/>
            <person name="Jespersen J.S."/>
        </authorList>
    </citation>
    <scope>NUCLEOTIDE SEQUENCE</scope>
    <source>
        <tissue evidence="3">Brain</tissue>
    </source>
</reference>
<evidence type="ECO:0000313" key="3">
    <source>
        <dbReference type="EMBL" id="SBP81366.1"/>
    </source>
</evidence>
<evidence type="ECO:0000256" key="1">
    <source>
        <dbReference type="SAM" id="MobiDB-lite"/>
    </source>
</evidence>
<keyword evidence="2" id="KW-0812">Transmembrane</keyword>
<reference evidence="3" key="2">
    <citation type="submission" date="2016-06" db="EMBL/GenBank/DDBJ databases">
        <title>The genome of a short-lived fish provides insights into sex chromosome evolution and the genetic control of aging.</title>
        <authorList>
            <person name="Reichwald K."/>
            <person name="Felder M."/>
            <person name="Petzold A."/>
            <person name="Koch P."/>
            <person name="Groth M."/>
            <person name="Platzer M."/>
        </authorList>
    </citation>
    <scope>NUCLEOTIDE SEQUENCE</scope>
    <source>
        <tissue evidence="3">Brain</tissue>
    </source>
</reference>